<keyword evidence="2" id="KW-1185">Reference proteome</keyword>
<evidence type="ECO:0000313" key="1">
    <source>
        <dbReference type="EMBL" id="PBK84192.1"/>
    </source>
</evidence>
<dbReference type="OrthoDB" id="2954846at2759"/>
<dbReference type="Proteomes" id="UP000217790">
    <property type="component" value="Unassembled WGS sequence"/>
</dbReference>
<proteinExistence type="predicted"/>
<dbReference type="EMBL" id="KZ293700">
    <property type="protein sequence ID" value="PBK84192.1"/>
    <property type="molecule type" value="Genomic_DNA"/>
</dbReference>
<gene>
    <name evidence="1" type="ORF">ARMGADRAFT_1018647</name>
</gene>
<dbReference type="InParanoid" id="A0A2H3CYD6"/>
<accession>A0A2H3CYD6</accession>
<organism evidence="1 2">
    <name type="scientific">Armillaria gallica</name>
    <name type="common">Bulbous honey fungus</name>
    <name type="synonym">Armillaria bulbosa</name>
    <dbReference type="NCBI Taxonomy" id="47427"/>
    <lineage>
        <taxon>Eukaryota</taxon>
        <taxon>Fungi</taxon>
        <taxon>Dikarya</taxon>
        <taxon>Basidiomycota</taxon>
        <taxon>Agaricomycotina</taxon>
        <taxon>Agaricomycetes</taxon>
        <taxon>Agaricomycetidae</taxon>
        <taxon>Agaricales</taxon>
        <taxon>Marasmiineae</taxon>
        <taxon>Physalacriaceae</taxon>
        <taxon>Armillaria</taxon>
    </lineage>
</organism>
<sequence>MEQVERDLQRRLDRIQSRVENLEFMEARDAERQHEGLLFEALARFVQGLADLLHRSDPQVEHIALEISSKISDPGIRRQLSYLPPLLVAFSYHEALTSGTEAYPPLDQYVSAAARSTYLAAAEALTESDLGPLTSWVRSNRQDTRLLVDMWMFRSIYIDGCRYFHYVPSAKVAWDNLIRLSQEKGLGHEDRINEIMPKLIDVRDEEDLIMYFE</sequence>
<reference evidence="2" key="1">
    <citation type="journal article" date="2017" name="Nat. Ecol. Evol.">
        <title>Genome expansion and lineage-specific genetic innovations in the forest pathogenic fungi Armillaria.</title>
        <authorList>
            <person name="Sipos G."/>
            <person name="Prasanna A.N."/>
            <person name="Walter M.C."/>
            <person name="O'Connor E."/>
            <person name="Balint B."/>
            <person name="Krizsan K."/>
            <person name="Kiss B."/>
            <person name="Hess J."/>
            <person name="Varga T."/>
            <person name="Slot J."/>
            <person name="Riley R."/>
            <person name="Boka B."/>
            <person name="Rigling D."/>
            <person name="Barry K."/>
            <person name="Lee J."/>
            <person name="Mihaltcheva S."/>
            <person name="LaButti K."/>
            <person name="Lipzen A."/>
            <person name="Waldron R."/>
            <person name="Moloney N.M."/>
            <person name="Sperisen C."/>
            <person name="Kredics L."/>
            <person name="Vagvoelgyi C."/>
            <person name="Patrignani A."/>
            <person name="Fitzpatrick D."/>
            <person name="Nagy I."/>
            <person name="Doyle S."/>
            <person name="Anderson J.B."/>
            <person name="Grigoriev I.V."/>
            <person name="Gueldener U."/>
            <person name="Muensterkoetter M."/>
            <person name="Nagy L.G."/>
        </authorList>
    </citation>
    <scope>NUCLEOTIDE SEQUENCE [LARGE SCALE GENOMIC DNA]</scope>
    <source>
        <strain evidence="2">Ar21-2</strain>
    </source>
</reference>
<dbReference type="AlphaFoldDB" id="A0A2H3CYD6"/>
<evidence type="ECO:0000313" key="2">
    <source>
        <dbReference type="Proteomes" id="UP000217790"/>
    </source>
</evidence>
<dbReference type="OMA" id="MFRSIYI"/>
<protein>
    <submittedName>
        <fullName evidence="1">Uncharacterized protein</fullName>
    </submittedName>
</protein>
<name>A0A2H3CYD6_ARMGA</name>